<dbReference type="Pfam" id="PF00155">
    <property type="entry name" value="Aminotran_1_2"/>
    <property type="match status" value="1"/>
</dbReference>
<evidence type="ECO:0000256" key="3">
    <source>
        <dbReference type="ARBA" id="ARBA00010008"/>
    </source>
</evidence>
<sequence>MKADQPVDPLAWLDAEWADWTAQGLERRLTPRRPHGRESSLLDFSSNDYLGLSDDSRVIDAAIEATRRFGTGARASALVSGWTEEHEALAADLAAFEGVETVALAPTGYAANLGAIASVVGSGDAVYVDRLNHACLMDGVRLSGAALRVVPHNDVTRLAEILTRDEGRYRRRLIAVDGVFSMDGDLAPLPKVCALAERHGAMTLVDEAHGTGLFGRGGRGAREYWDVMERVTITVGTLSKALGTLGGFVAGERRLVRYVVQRAGPLVYSTALPPACAAAARAALAIVQAEPERRIKVFALAERLRHEARRAGWVVPESLGPIVPILVGEADATMRLAQELKTKGVVVGAIRPPTVPRGTARLRVSLSARHSIEAVDRLIETLRQAAIPKIGALQEPNQRRTT</sequence>
<proteinExistence type="inferred from homology"/>
<evidence type="ECO:0000256" key="9">
    <source>
        <dbReference type="ARBA" id="ARBA00032610"/>
    </source>
</evidence>
<evidence type="ECO:0000256" key="1">
    <source>
        <dbReference type="ARBA" id="ARBA00001933"/>
    </source>
</evidence>
<keyword evidence="8 12" id="KW-0663">Pyridoxal phosphate</keyword>
<comment type="catalytic activity">
    <reaction evidence="11">
        <text>6-carboxyhexanoyl-[ACP] + L-alanine + H(+) = (8S)-8-amino-7-oxononanoate + holo-[ACP] + CO2</text>
        <dbReference type="Rhea" id="RHEA:42288"/>
        <dbReference type="Rhea" id="RHEA-COMP:9685"/>
        <dbReference type="Rhea" id="RHEA-COMP:9955"/>
        <dbReference type="ChEBI" id="CHEBI:15378"/>
        <dbReference type="ChEBI" id="CHEBI:16526"/>
        <dbReference type="ChEBI" id="CHEBI:57972"/>
        <dbReference type="ChEBI" id="CHEBI:64479"/>
        <dbReference type="ChEBI" id="CHEBI:78846"/>
        <dbReference type="ChEBI" id="CHEBI:149468"/>
        <dbReference type="EC" id="2.3.1.47"/>
    </reaction>
</comment>
<feature type="domain" description="Aminotransferase class I/classII large" evidence="13">
    <location>
        <begin position="41"/>
        <end position="382"/>
    </location>
</feature>
<comment type="similarity">
    <text evidence="3">Belongs to the class-II pyridoxal-phosphate-dependent aminotransferase family. BioF subfamily.</text>
</comment>
<keyword evidence="6 14" id="KW-0808">Transferase</keyword>
<dbReference type="GO" id="GO:0009102">
    <property type="term" value="P:biotin biosynthetic process"/>
    <property type="evidence" value="ECO:0007669"/>
    <property type="project" value="UniProtKB-KW"/>
</dbReference>
<evidence type="ECO:0000256" key="2">
    <source>
        <dbReference type="ARBA" id="ARBA00004746"/>
    </source>
</evidence>
<dbReference type="Gene3D" id="3.40.640.10">
    <property type="entry name" value="Type I PLP-dependent aspartate aminotransferase-like (Major domain)"/>
    <property type="match status" value="1"/>
</dbReference>
<dbReference type="GO" id="GO:0030170">
    <property type="term" value="F:pyridoxal phosphate binding"/>
    <property type="evidence" value="ECO:0007669"/>
    <property type="project" value="InterPro"/>
</dbReference>
<evidence type="ECO:0000313" key="15">
    <source>
        <dbReference type="Proteomes" id="UP000008631"/>
    </source>
</evidence>
<evidence type="ECO:0000256" key="6">
    <source>
        <dbReference type="ARBA" id="ARBA00022679"/>
    </source>
</evidence>
<dbReference type="PANTHER" id="PTHR13693:SF100">
    <property type="entry name" value="8-AMINO-7-OXONONANOATE SYNTHASE"/>
    <property type="match status" value="1"/>
</dbReference>
<comment type="subunit">
    <text evidence="4">Homodimer.</text>
</comment>
<dbReference type="AlphaFoldDB" id="E8R4W7"/>
<dbReference type="STRING" id="575540.Isop_1125"/>
<dbReference type="InterPro" id="IPR050087">
    <property type="entry name" value="AON_synthase_class-II"/>
</dbReference>
<reference key="1">
    <citation type="submission" date="2010-11" db="EMBL/GenBank/DDBJ databases">
        <title>The complete sequence of chromosome of Isophaera pallida ATCC 43644.</title>
        <authorList>
            <consortium name="US DOE Joint Genome Institute (JGI-PGF)"/>
            <person name="Lucas S."/>
            <person name="Copeland A."/>
            <person name="Lapidus A."/>
            <person name="Bruce D."/>
            <person name="Goodwin L."/>
            <person name="Pitluck S."/>
            <person name="Kyrpides N."/>
            <person name="Mavromatis K."/>
            <person name="Pagani I."/>
            <person name="Ivanova N."/>
            <person name="Saunders E."/>
            <person name="Brettin T."/>
            <person name="Detter J.C."/>
            <person name="Han C."/>
            <person name="Tapia R."/>
            <person name="Land M."/>
            <person name="Hauser L."/>
            <person name="Markowitz V."/>
            <person name="Cheng J.-F."/>
            <person name="Hugenholtz P."/>
            <person name="Woyke T."/>
            <person name="Wu D."/>
            <person name="Eisen J.A."/>
        </authorList>
    </citation>
    <scope>NUCLEOTIDE SEQUENCE</scope>
    <source>
        <strain>ATCC 43644</strain>
    </source>
</reference>
<evidence type="ECO:0000256" key="7">
    <source>
        <dbReference type="ARBA" id="ARBA00022756"/>
    </source>
</evidence>
<comment type="cofactor">
    <cofactor evidence="1 12">
        <name>pyridoxal 5'-phosphate</name>
        <dbReference type="ChEBI" id="CHEBI:597326"/>
    </cofactor>
</comment>
<evidence type="ECO:0000256" key="4">
    <source>
        <dbReference type="ARBA" id="ARBA00011738"/>
    </source>
</evidence>
<dbReference type="InterPro" id="IPR001917">
    <property type="entry name" value="Aminotrans_II_pyridoxalP_BS"/>
</dbReference>
<organism evidence="14 15">
    <name type="scientific">Isosphaera pallida (strain ATCC 43644 / DSM 9630 / IS1B)</name>
    <dbReference type="NCBI Taxonomy" id="575540"/>
    <lineage>
        <taxon>Bacteria</taxon>
        <taxon>Pseudomonadati</taxon>
        <taxon>Planctomycetota</taxon>
        <taxon>Planctomycetia</taxon>
        <taxon>Isosphaerales</taxon>
        <taxon>Isosphaeraceae</taxon>
        <taxon>Isosphaera</taxon>
    </lineage>
</organism>
<comment type="pathway">
    <text evidence="2">Cofactor biosynthesis; biotin biosynthesis.</text>
</comment>
<evidence type="ECO:0000256" key="12">
    <source>
        <dbReference type="RuleBase" id="RU003693"/>
    </source>
</evidence>
<name>E8R4W7_ISOPI</name>
<evidence type="ECO:0000259" key="13">
    <source>
        <dbReference type="Pfam" id="PF00155"/>
    </source>
</evidence>
<dbReference type="InParanoid" id="E8R4W7"/>
<keyword evidence="7" id="KW-0093">Biotin biosynthesis</keyword>
<dbReference type="FunCoup" id="E8R4W7">
    <property type="interactions" value="185"/>
</dbReference>
<dbReference type="RefSeq" id="WP_013564002.1">
    <property type="nucleotide sequence ID" value="NC_014962.1"/>
</dbReference>
<dbReference type="InterPro" id="IPR015422">
    <property type="entry name" value="PyrdxlP-dep_Trfase_small"/>
</dbReference>
<dbReference type="EC" id="2.3.1.47" evidence="5"/>
<dbReference type="eggNOG" id="COG0156">
    <property type="taxonomic scope" value="Bacteria"/>
</dbReference>
<keyword evidence="14" id="KW-0012">Acyltransferase</keyword>
<evidence type="ECO:0000256" key="11">
    <source>
        <dbReference type="ARBA" id="ARBA00047715"/>
    </source>
</evidence>
<dbReference type="Proteomes" id="UP000008631">
    <property type="component" value="Chromosome"/>
</dbReference>
<dbReference type="GO" id="GO:0008710">
    <property type="term" value="F:8-amino-7-oxononanoate synthase activity"/>
    <property type="evidence" value="ECO:0007669"/>
    <property type="project" value="UniProtKB-EC"/>
</dbReference>
<evidence type="ECO:0000256" key="5">
    <source>
        <dbReference type="ARBA" id="ARBA00013187"/>
    </source>
</evidence>
<dbReference type="InterPro" id="IPR015424">
    <property type="entry name" value="PyrdxlP-dep_Trfase"/>
</dbReference>
<dbReference type="InterPro" id="IPR015421">
    <property type="entry name" value="PyrdxlP-dep_Trfase_major"/>
</dbReference>
<dbReference type="EMBL" id="CP002353">
    <property type="protein sequence ID" value="ADV61713.1"/>
    <property type="molecule type" value="Genomic_DNA"/>
</dbReference>
<evidence type="ECO:0000313" key="14">
    <source>
        <dbReference type="EMBL" id="ADV61713.1"/>
    </source>
</evidence>
<dbReference type="OrthoDB" id="9807157at2"/>
<keyword evidence="15" id="KW-1185">Reference proteome</keyword>
<dbReference type="Gene3D" id="3.90.1150.10">
    <property type="entry name" value="Aspartate Aminotransferase, domain 1"/>
    <property type="match status" value="1"/>
</dbReference>
<dbReference type="SUPFAM" id="SSF53383">
    <property type="entry name" value="PLP-dependent transferases"/>
    <property type="match status" value="1"/>
</dbReference>
<dbReference type="KEGG" id="ipa:Isop_1125"/>
<protein>
    <recommendedName>
        <fullName evidence="5">8-amino-7-oxononanoate synthase</fullName>
        <ecNumber evidence="5">2.3.1.47</ecNumber>
    </recommendedName>
    <alternativeName>
        <fullName evidence="9">7-keto-8-amino-pelargonic acid synthase</fullName>
    </alternativeName>
    <alternativeName>
        <fullName evidence="10">8-amino-7-ketopelargonate synthase</fullName>
    </alternativeName>
</protein>
<dbReference type="PROSITE" id="PS00599">
    <property type="entry name" value="AA_TRANSFER_CLASS_2"/>
    <property type="match status" value="1"/>
</dbReference>
<dbReference type="HOGENOM" id="CLU_015846_11_0_0"/>
<evidence type="ECO:0000256" key="10">
    <source>
        <dbReference type="ARBA" id="ARBA00033381"/>
    </source>
</evidence>
<evidence type="ECO:0000256" key="8">
    <source>
        <dbReference type="ARBA" id="ARBA00022898"/>
    </source>
</evidence>
<accession>E8R4W7</accession>
<gene>
    <name evidence="14" type="ordered locus">Isop_1125</name>
</gene>
<dbReference type="InterPro" id="IPR004839">
    <property type="entry name" value="Aminotransferase_I/II_large"/>
</dbReference>
<dbReference type="PANTHER" id="PTHR13693">
    <property type="entry name" value="CLASS II AMINOTRANSFERASE/8-AMINO-7-OXONONANOATE SYNTHASE"/>
    <property type="match status" value="1"/>
</dbReference>
<dbReference type="CDD" id="cd06454">
    <property type="entry name" value="KBL_like"/>
    <property type="match status" value="1"/>
</dbReference>
<reference evidence="14 15" key="2">
    <citation type="journal article" date="2011" name="Stand. Genomic Sci.">
        <title>Complete genome sequence of Isosphaera pallida type strain (IS1B).</title>
        <authorList>
            <consortium name="US DOE Joint Genome Institute (JGI-PGF)"/>
            <person name="Goker M."/>
            <person name="Cleland D."/>
            <person name="Saunders E."/>
            <person name="Lapidus A."/>
            <person name="Nolan M."/>
            <person name="Lucas S."/>
            <person name="Hammon N."/>
            <person name="Deshpande S."/>
            <person name="Cheng J.F."/>
            <person name="Tapia R."/>
            <person name="Han C."/>
            <person name="Goodwin L."/>
            <person name="Pitluck S."/>
            <person name="Liolios K."/>
            <person name="Pagani I."/>
            <person name="Ivanova N."/>
            <person name="Mavromatis K."/>
            <person name="Pati A."/>
            <person name="Chen A."/>
            <person name="Palaniappan K."/>
            <person name="Land M."/>
            <person name="Hauser L."/>
            <person name="Chang Y.J."/>
            <person name="Jeffries C.D."/>
            <person name="Detter J.C."/>
            <person name="Beck B."/>
            <person name="Woyke T."/>
            <person name="Bristow J."/>
            <person name="Eisen J.A."/>
            <person name="Markowitz V."/>
            <person name="Hugenholtz P."/>
            <person name="Kyrpides N.C."/>
            <person name="Klenk H.P."/>
        </authorList>
    </citation>
    <scope>NUCLEOTIDE SEQUENCE [LARGE SCALE GENOMIC DNA]</scope>
    <source>
        <strain evidence="15">ATCC 43644 / DSM 9630 / IS1B</strain>
    </source>
</reference>